<dbReference type="Proteomes" id="UP001156694">
    <property type="component" value="Unassembled WGS sequence"/>
</dbReference>
<name>A0ABQ5VW92_9RHOB</name>
<dbReference type="Pfam" id="PF00027">
    <property type="entry name" value="cNMP_binding"/>
    <property type="match status" value="1"/>
</dbReference>
<evidence type="ECO:0000313" key="7">
    <source>
        <dbReference type="Proteomes" id="UP001156694"/>
    </source>
</evidence>
<evidence type="ECO:0000259" key="5">
    <source>
        <dbReference type="PROSITE" id="PS51063"/>
    </source>
</evidence>
<dbReference type="CDD" id="cd00038">
    <property type="entry name" value="CAP_ED"/>
    <property type="match status" value="1"/>
</dbReference>
<dbReference type="PROSITE" id="PS51063">
    <property type="entry name" value="HTH_CRP_2"/>
    <property type="match status" value="1"/>
</dbReference>
<evidence type="ECO:0000313" key="6">
    <source>
        <dbReference type="EMBL" id="GLQ35697.1"/>
    </source>
</evidence>
<dbReference type="InterPro" id="IPR036388">
    <property type="entry name" value="WH-like_DNA-bd_sf"/>
</dbReference>
<feature type="domain" description="Cyclic nucleotide-binding" evidence="4">
    <location>
        <begin position="13"/>
        <end position="122"/>
    </location>
</feature>
<sequence>MLRNELTFPKDSFLGRINQDSWDLLSSRWTTQIYKSGQFLITDDETDRDVYFVLRGSCKATIYTDSGREVSFISVATGDCFGEFSALDDSPRSASVVASEECLAARIDQANYIRLMQSHSDMTFALLNILIGHLRRLSKRVVDFNAKNADQRLHDALLDLALKYQRGGADSVLIPRPPTQSELAAFIFSSRESVAREMGKMRKLGLLARQKRALEVPSIQALRDFIDEN</sequence>
<dbReference type="InterPro" id="IPR014710">
    <property type="entry name" value="RmlC-like_jellyroll"/>
</dbReference>
<dbReference type="InterPro" id="IPR050397">
    <property type="entry name" value="Env_Response_Regulators"/>
</dbReference>
<dbReference type="InterPro" id="IPR036390">
    <property type="entry name" value="WH_DNA-bd_sf"/>
</dbReference>
<comment type="caution">
    <text evidence="6">The sequence shown here is derived from an EMBL/GenBank/DDBJ whole genome shotgun (WGS) entry which is preliminary data.</text>
</comment>
<dbReference type="SMART" id="SM00100">
    <property type="entry name" value="cNMP"/>
    <property type="match status" value="1"/>
</dbReference>
<dbReference type="RefSeq" id="WP_284378475.1">
    <property type="nucleotide sequence ID" value="NZ_BSNN01000004.1"/>
</dbReference>
<feature type="domain" description="HTH crp-type" evidence="5">
    <location>
        <begin position="147"/>
        <end position="220"/>
    </location>
</feature>
<dbReference type="Gene3D" id="2.60.120.10">
    <property type="entry name" value="Jelly Rolls"/>
    <property type="match status" value="1"/>
</dbReference>
<dbReference type="EMBL" id="BSNN01000004">
    <property type="protein sequence ID" value="GLQ35697.1"/>
    <property type="molecule type" value="Genomic_DNA"/>
</dbReference>
<proteinExistence type="predicted"/>
<keyword evidence="1" id="KW-0805">Transcription regulation</keyword>
<evidence type="ECO:0000256" key="2">
    <source>
        <dbReference type="ARBA" id="ARBA00023125"/>
    </source>
</evidence>
<dbReference type="PROSITE" id="PS50042">
    <property type="entry name" value="CNMP_BINDING_3"/>
    <property type="match status" value="1"/>
</dbReference>
<dbReference type="PANTHER" id="PTHR24567">
    <property type="entry name" value="CRP FAMILY TRANSCRIPTIONAL REGULATORY PROTEIN"/>
    <property type="match status" value="1"/>
</dbReference>
<accession>A0ABQ5VW92</accession>
<dbReference type="InterPro" id="IPR018490">
    <property type="entry name" value="cNMP-bd_dom_sf"/>
</dbReference>
<dbReference type="InterPro" id="IPR012318">
    <property type="entry name" value="HTH_CRP"/>
</dbReference>
<gene>
    <name evidence="6" type="ORF">GCM10007939_19800</name>
</gene>
<keyword evidence="7" id="KW-1185">Reference proteome</keyword>
<organism evidence="6 7">
    <name type="scientific">Amylibacter marinus</name>
    <dbReference type="NCBI Taxonomy" id="1475483"/>
    <lineage>
        <taxon>Bacteria</taxon>
        <taxon>Pseudomonadati</taxon>
        <taxon>Pseudomonadota</taxon>
        <taxon>Alphaproteobacteria</taxon>
        <taxon>Rhodobacterales</taxon>
        <taxon>Paracoccaceae</taxon>
        <taxon>Amylibacter</taxon>
    </lineage>
</organism>
<evidence type="ECO:0000256" key="3">
    <source>
        <dbReference type="ARBA" id="ARBA00023163"/>
    </source>
</evidence>
<protein>
    <submittedName>
        <fullName evidence="6">Crp/Fnr family transcriptional regulator</fullName>
    </submittedName>
</protein>
<reference evidence="7" key="1">
    <citation type="journal article" date="2019" name="Int. J. Syst. Evol. Microbiol.">
        <title>The Global Catalogue of Microorganisms (GCM) 10K type strain sequencing project: providing services to taxonomists for standard genome sequencing and annotation.</title>
        <authorList>
            <consortium name="The Broad Institute Genomics Platform"/>
            <consortium name="The Broad Institute Genome Sequencing Center for Infectious Disease"/>
            <person name="Wu L."/>
            <person name="Ma J."/>
        </authorList>
    </citation>
    <scope>NUCLEOTIDE SEQUENCE [LARGE SCALE GENOMIC DNA]</scope>
    <source>
        <strain evidence="7">NBRC 110140</strain>
    </source>
</reference>
<keyword evidence="2" id="KW-0238">DNA-binding</keyword>
<evidence type="ECO:0000256" key="1">
    <source>
        <dbReference type="ARBA" id="ARBA00023015"/>
    </source>
</evidence>
<dbReference type="SUPFAM" id="SSF46785">
    <property type="entry name" value="Winged helix' DNA-binding domain"/>
    <property type="match status" value="1"/>
</dbReference>
<dbReference type="InterPro" id="IPR000595">
    <property type="entry name" value="cNMP-bd_dom"/>
</dbReference>
<dbReference type="Gene3D" id="1.10.10.10">
    <property type="entry name" value="Winged helix-like DNA-binding domain superfamily/Winged helix DNA-binding domain"/>
    <property type="match status" value="1"/>
</dbReference>
<dbReference type="SUPFAM" id="SSF51206">
    <property type="entry name" value="cAMP-binding domain-like"/>
    <property type="match status" value="1"/>
</dbReference>
<dbReference type="Pfam" id="PF13545">
    <property type="entry name" value="HTH_Crp_2"/>
    <property type="match status" value="1"/>
</dbReference>
<dbReference type="PANTHER" id="PTHR24567:SF74">
    <property type="entry name" value="HTH-TYPE TRANSCRIPTIONAL REGULATOR ARCR"/>
    <property type="match status" value="1"/>
</dbReference>
<keyword evidence="3" id="KW-0804">Transcription</keyword>
<evidence type="ECO:0000259" key="4">
    <source>
        <dbReference type="PROSITE" id="PS50042"/>
    </source>
</evidence>